<gene>
    <name evidence="2" type="ORF">BFP71_16110</name>
</gene>
<keyword evidence="3" id="KW-1185">Reference proteome</keyword>
<evidence type="ECO:0000313" key="3">
    <source>
        <dbReference type="Proteomes" id="UP000095552"/>
    </source>
</evidence>
<proteinExistence type="predicted"/>
<keyword evidence="1" id="KW-0732">Signal</keyword>
<dbReference type="RefSeq" id="WP_069836458.1">
    <property type="nucleotide sequence ID" value="NZ_MDGQ01000005.1"/>
</dbReference>
<feature type="signal peptide" evidence="1">
    <location>
        <begin position="1"/>
        <end position="19"/>
    </location>
</feature>
<dbReference type="EMBL" id="MDGQ01000005">
    <property type="protein sequence ID" value="OEK04954.1"/>
    <property type="molecule type" value="Genomic_DNA"/>
</dbReference>
<evidence type="ECO:0000256" key="1">
    <source>
        <dbReference type="SAM" id="SignalP"/>
    </source>
</evidence>
<dbReference type="OrthoDB" id="883248at2"/>
<organism evidence="2 3">
    <name type="scientific">Roseivirga misakiensis</name>
    <dbReference type="NCBI Taxonomy" id="1563681"/>
    <lineage>
        <taxon>Bacteria</taxon>
        <taxon>Pseudomonadati</taxon>
        <taxon>Bacteroidota</taxon>
        <taxon>Cytophagia</taxon>
        <taxon>Cytophagales</taxon>
        <taxon>Roseivirgaceae</taxon>
        <taxon>Roseivirga</taxon>
    </lineage>
</organism>
<feature type="chain" id="PRO_5009185786" description="Outer membrane protein beta-barrel domain-containing protein" evidence="1">
    <location>
        <begin position="20"/>
        <end position="190"/>
    </location>
</feature>
<accession>A0A1E5T0Q4</accession>
<dbReference type="STRING" id="1563681.BFP71_16110"/>
<protein>
    <recommendedName>
        <fullName evidence="4">Outer membrane protein beta-barrel domain-containing protein</fullName>
    </recommendedName>
</protein>
<name>A0A1E5T0Q4_9BACT</name>
<evidence type="ECO:0000313" key="2">
    <source>
        <dbReference type="EMBL" id="OEK04954.1"/>
    </source>
</evidence>
<dbReference type="AlphaFoldDB" id="A0A1E5T0Q4"/>
<dbReference type="Proteomes" id="UP000095552">
    <property type="component" value="Unassembled WGS sequence"/>
</dbReference>
<reference evidence="2 3" key="1">
    <citation type="submission" date="2016-08" db="EMBL/GenBank/DDBJ databases">
        <title>Draft genome of Fabibacter sp. strain SK-8.</title>
        <authorList>
            <person name="Wong S.-K."/>
            <person name="Hamasaki K."/>
            <person name="Yoshizawa S."/>
        </authorList>
    </citation>
    <scope>NUCLEOTIDE SEQUENCE [LARGE SCALE GENOMIC DNA]</scope>
    <source>
        <strain evidence="2 3">SK-8</strain>
    </source>
</reference>
<sequence>MKKFFLLAFFLVLPYLSNAQIESTETASVEKSTLGIQTGVLGLWVYGETQISETTVIRGEFGFEGEIFGGINFDRTQYAFTPSFIIEPRWYYNLEKRSVLGKKTAYNSANFVSVQTSFEPDWFDVSNIDNRLRVNRIAIVPTLGMRRQVGARWNYELGLGIGYEYTFDSQFVNSGNAILQLNIRFGYRVK</sequence>
<evidence type="ECO:0008006" key="4">
    <source>
        <dbReference type="Google" id="ProtNLM"/>
    </source>
</evidence>
<comment type="caution">
    <text evidence="2">The sequence shown here is derived from an EMBL/GenBank/DDBJ whole genome shotgun (WGS) entry which is preliminary data.</text>
</comment>